<evidence type="ECO:0000259" key="3">
    <source>
        <dbReference type="SMART" id="SM00822"/>
    </source>
</evidence>
<dbReference type="SMART" id="SM00822">
    <property type="entry name" value="PKS_KR"/>
    <property type="match status" value="1"/>
</dbReference>
<dbReference type="STRING" id="1777144.AWB83_01915"/>
<reference evidence="4" key="1">
    <citation type="submission" date="2016-01" db="EMBL/GenBank/DDBJ databases">
        <authorList>
            <person name="Peeters C."/>
        </authorList>
    </citation>
    <scope>NUCLEOTIDE SEQUENCE [LARGE SCALE GENOMIC DNA]</scope>
    <source>
        <strain evidence="4">LMG 29326</strain>
    </source>
</reference>
<gene>
    <name evidence="4" type="ORF">AWB83_01915</name>
</gene>
<dbReference type="PANTHER" id="PTHR43477">
    <property type="entry name" value="DIHYDROANTICAPSIN 7-DEHYDROGENASE"/>
    <property type="match status" value="1"/>
</dbReference>
<dbReference type="Proteomes" id="UP000054978">
    <property type="component" value="Unassembled WGS sequence"/>
</dbReference>
<accession>A0A158AIZ5</accession>
<feature type="domain" description="Ketoreductase" evidence="3">
    <location>
        <begin position="7"/>
        <end position="181"/>
    </location>
</feature>
<evidence type="ECO:0000256" key="1">
    <source>
        <dbReference type="ARBA" id="ARBA00006484"/>
    </source>
</evidence>
<comment type="similarity">
    <text evidence="1">Belongs to the short-chain dehydrogenases/reductases (SDR) family.</text>
</comment>
<dbReference type="CDD" id="cd05233">
    <property type="entry name" value="SDR_c"/>
    <property type="match status" value="1"/>
</dbReference>
<dbReference type="AlphaFoldDB" id="A0A158AIZ5"/>
<dbReference type="InterPro" id="IPR057326">
    <property type="entry name" value="KR_dom"/>
</dbReference>
<dbReference type="EMBL" id="FCOB02000007">
    <property type="protein sequence ID" value="SAK57750.1"/>
    <property type="molecule type" value="Genomic_DNA"/>
</dbReference>
<dbReference type="RefSeq" id="WP_087044649.1">
    <property type="nucleotide sequence ID" value="NZ_FCOB02000007.1"/>
</dbReference>
<dbReference type="PANTHER" id="PTHR43477:SF1">
    <property type="entry name" value="DIHYDROANTICAPSIN 7-DEHYDROGENASE"/>
    <property type="match status" value="1"/>
</dbReference>
<dbReference type="FunFam" id="3.40.50.720:FF:000084">
    <property type="entry name" value="Short-chain dehydrogenase reductase"/>
    <property type="match status" value="1"/>
</dbReference>
<comment type="caution">
    <text evidence="4">The sequence shown here is derived from an EMBL/GenBank/DDBJ whole genome shotgun (WGS) entry which is preliminary data.</text>
</comment>
<sequence>MNRLENKTAIITGGSSGIGLATAQRFVDEGAYVFIVGRRQSELDKAVQQIGRNVTAVQADVTKLDDLDRLFALVKERRGKIDALFANSGSIEHRTLDEITPEHYDATFDVNVRGLIFTVQKALPLMVEGSSIILTSSIAGIKGLHAHGTYSAAKAAVRSLARTWTVEFKGRGIRVNAISPGAIDTPIIDSQVSSAAEADELRAKYAAATPLGRIGRPEEIASAVLFLASDDSSFVAGTDLFVDGGIAQV</sequence>
<proteinExistence type="inferred from homology"/>
<dbReference type="InterPro" id="IPR051122">
    <property type="entry name" value="SDR_DHRS6-like"/>
</dbReference>
<dbReference type="InterPro" id="IPR036291">
    <property type="entry name" value="NAD(P)-bd_dom_sf"/>
</dbReference>
<evidence type="ECO:0000313" key="4">
    <source>
        <dbReference type="EMBL" id="SAK57750.1"/>
    </source>
</evidence>
<dbReference type="NCBIfam" id="NF005559">
    <property type="entry name" value="PRK07231.1"/>
    <property type="match status" value="1"/>
</dbReference>
<organism evidence="4 5">
    <name type="scientific">Caballeronia ptereochthonis</name>
    <dbReference type="NCBI Taxonomy" id="1777144"/>
    <lineage>
        <taxon>Bacteria</taxon>
        <taxon>Pseudomonadati</taxon>
        <taxon>Pseudomonadota</taxon>
        <taxon>Betaproteobacteria</taxon>
        <taxon>Burkholderiales</taxon>
        <taxon>Burkholderiaceae</taxon>
        <taxon>Caballeronia</taxon>
    </lineage>
</organism>
<name>A0A158AIZ5_9BURK</name>
<dbReference type="InterPro" id="IPR002347">
    <property type="entry name" value="SDR_fam"/>
</dbReference>
<dbReference type="PRINTS" id="PR00081">
    <property type="entry name" value="GDHRDH"/>
</dbReference>
<keyword evidence="2" id="KW-0560">Oxidoreductase</keyword>
<dbReference type="GO" id="GO:0016491">
    <property type="term" value="F:oxidoreductase activity"/>
    <property type="evidence" value="ECO:0007669"/>
    <property type="project" value="UniProtKB-KW"/>
</dbReference>
<dbReference type="Gene3D" id="3.40.50.720">
    <property type="entry name" value="NAD(P)-binding Rossmann-like Domain"/>
    <property type="match status" value="1"/>
</dbReference>
<evidence type="ECO:0000256" key="2">
    <source>
        <dbReference type="ARBA" id="ARBA00023002"/>
    </source>
</evidence>
<dbReference type="SUPFAM" id="SSF51735">
    <property type="entry name" value="NAD(P)-binding Rossmann-fold domains"/>
    <property type="match status" value="1"/>
</dbReference>
<dbReference type="Pfam" id="PF13561">
    <property type="entry name" value="adh_short_C2"/>
    <property type="match status" value="1"/>
</dbReference>
<protein>
    <submittedName>
        <fullName evidence="4">Short-chain dehydrogenase/reductase SDR</fullName>
    </submittedName>
</protein>
<keyword evidence="5" id="KW-1185">Reference proteome</keyword>
<evidence type="ECO:0000313" key="5">
    <source>
        <dbReference type="Proteomes" id="UP000054978"/>
    </source>
</evidence>
<dbReference type="OrthoDB" id="9803333at2"/>